<feature type="domain" description="Chromosome segregation protein Spc25 C-terminal" evidence="11">
    <location>
        <begin position="224"/>
        <end position="288"/>
    </location>
</feature>
<dbReference type="OrthoDB" id="6353017at2759"/>
<sequence length="297" mass="34342">MIPSSPLPFLATPRRKAFSPGTNSDILKTIRPFTASKIRKSLLFSSNVGTDHSLLSKNENEIIPEIEEYQTPQHSVNSDYIKDLTANFLKQFDEALREWQDLSLQKKQKNEKLIDDLLNRENVLYSNLSSIKGKGDGISKKLEIERAQNMDLENLINSIQASNKELSLKAHKLRMKKDQLYKDLHIKNNELNAKKKMFSDMQSICQTEVRVLEKLMGLEIISEKENELTFIFTRLTKKNPNTSIKIKIDLSMFFYKVTYCSMVIKSLDELVEQLNESRDVGTFLKNVRYEALKQLSE</sequence>
<keyword evidence="7 9" id="KW-0131">Cell cycle</keyword>
<dbReference type="GO" id="GO:0007059">
    <property type="term" value="P:chromosome segregation"/>
    <property type="evidence" value="ECO:0007669"/>
    <property type="project" value="InterPro"/>
</dbReference>
<reference evidence="12 13" key="1">
    <citation type="journal article" date="2018" name="MBio">
        <title>Comparative Genomics Reveals the Core Gene Toolbox for the Fungus-Insect Symbiosis.</title>
        <authorList>
            <person name="Wang Y."/>
            <person name="Stata M."/>
            <person name="Wang W."/>
            <person name="Stajich J.E."/>
            <person name="White M.M."/>
            <person name="Moncalvo J.M."/>
        </authorList>
    </citation>
    <scope>NUCLEOTIDE SEQUENCE [LARGE SCALE GENOMIC DNA]</scope>
    <source>
        <strain evidence="12 13">AUS-77-4</strain>
    </source>
</reference>
<evidence type="ECO:0000256" key="9">
    <source>
        <dbReference type="RuleBase" id="RU367150"/>
    </source>
</evidence>
<proteinExistence type="inferred from homology"/>
<keyword evidence="4 9" id="KW-0498">Mitosis</keyword>
<accession>A0A2T9Z0K2</accession>
<evidence type="ECO:0000313" key="13">
    <source>
        <dbReference type="Proteomes" id="UP000245699"/>
    </source>
</evidence>
<gene>
    <name evidence="12" type="ORF">BB559_001777</name>
</gene>
<comment type="subcellular location">
    <subcellularLocation>
        <location evidence="9">Nucleus</location>
    </subcellularLocation>
    <subcellularLocation>
        <location evidence="9">Chromosome</location>
        <location evidence="9">Centromere</location>
        <location evidence="9">Kinetochore</location>
    </subcellularLocation>
</comment>
<organism evidence="12 13">
    <name type="scientific">Furculomyces boomerangus</name>
    <dbReference type="NCBI Taxonomy" id="61424"/>
    <lineage>
        <taxon>Eukaryota</taxon>
        <taxon>Fungi</taxon>
        <taxon>Fungi incertae sedis</taxon>
        <taxon>Zoopagomycota</taxon>
        <taxon>Kickxellomycotina</taxon>
        <taxon>Harpellomycetes</taxon>
        <taxon>Harpellales</taxon>
        <taxon>Harpellaceae</taxon>
        <taxon>Furculomyces</taxon>
    </lineage>
</organism>
<feature type="coiled-coil region" evidence="10">
    <location>
        <begin position="142"/>
        <end position="169"/>
    </location>
</feature>
<comment type="similarity">
    <text evidence="1 9">Belongs to the SPC25 family.</text>
</comment>
<comment type="subunit">
    <text evidence="9">Component of the NDC80 complex.</text>
</comment>
<evidence type="ECO:0000256" key="4">
    <source>
        <dbReference type="ARBA" id="ARBA00022776"/>
    </source>
</evidence>
<keyword evidence="13" id="KW-1185">Reference proteome</keyword>
<dbReference type="GO" id="GO:0005634">
    <property type="term" value="C:nucleus"/>
    <property type="evidence" value="ECO:0007669"/>
    <property type="project" value="UniProtKB-SubCell"/>
</dbReference>
<dbReference type="GO" id="GO:0051301">
    <property type="term" value="P:cell division"/>
    <property type="evidence" value="ECO:0007669"/>
    <property type="project" value="UniProtKB-UniRule"/>
</dbReference>
<keyword evidence="6 10" id="KW-0175">Coiled coil</keyword>
<dbReference type="GO" id="GO:0031262">
    <property type="term" value="C:Ndc80 complex"/>
    <property type="evidence" value="ECO:0007669"/>
    <property type="project" value="InterPro"/>
</dbReference>
<protein>
    <recommendedName>
        <fullName evidence="9">Kinetochore protein SPC25</fullName>
    </recommendedName>
</protein>
<evidence type="ECO:0000256" key="2">
    <source>
        <dbReference type="ARBA" id="ARBA00022454"/>
    </source>
</evidence>
<evidence type="ECO:0000256" key="10">
    <source>
        <dbReference type="SAM" id="Coils"/>
    </source>
</evidence>
<evidence type="ECO:0000256" key="1">
    <source>
        <dbReference type="ARBA" id="ARBA00006379"/>
    </source>
</evidence>
<dbReference type="Gene3D" id="3.30.457.50">
    <property type="entry name" value="Chromosome segregation protein Spc25"/>
    <property type="match status" value="1"/>
</dbReference>
<keyword evidence="2 9" id="KW-0158">Chromosome</keyword>
<dbReference type="InterPro" id="IPR013255">
    <property type="entry name" value="Spc25_C"/>
</dbReference>
<dbReference type="STRING" id="61424.A0A2T9Z0K2"/>
<evidence type="ECO:0000259" key="11">
    <source>
        <dbReference type="Pfam" id="PF08234"/>
    </source>
</evidence>
<keyword evidence="5 9" id="KW-0995">Kinetochore</keyword>
<keyword evidence="8 9" id="KW-0137">Centromere</keyword>
<evidence type="ECO:0000256" key="7">
    <source>
        <dbReference type="ARBA" id="ARBA00023306"/>
    </source>
</evidence>
<dbReference type="CDD" id="cd23784">
    <property type="entry name" value="RWD_Spc25"/>
    <property type="match status" value="1"/>
</dbReference>
<evidence type="ECO:0000256" key="3">
    <source>
        <dbReference type="ARBA" id="ARBA00022618"/>
    </source>
</evidence>
<dbReference type="EMBL" id="MBFT01000090">
    <property type="protein sequence ID" value="PVU98076.1"/>
    <property type="molecule type" value="Genomic_DNA"/>
</dbReference>
<comment type="function">
    <text evidence="9">Acts as a component of the essential kinetochore-associated NDC80 complex, which is required for chromosome segregation and spindle checkpoint activity.</text>
</comment>
<evidence type="ECO:0000256" key="8">
    <source>
        <dbReference type="ARBA" id="ARBA00023328"/>
    </source>
</evidence>
<name>A0A2T9Z0K2_9FUNG</name>
<dbReference type="AlphaFoldDB" id="A0A2T9Z0K2"/>
<dbReference type="Pfam" id="PF08234">
    <property type="entry name" value="Spindle_Spc25"/>
    <property type="match status" value="1"/>
</dbReference>
<evidence type="ECO:0000256" key="5">
    <source>
        <dbReference type="ARBA" id="ARBA00022838"/>
    </source>
</evidence>
<dbReference type="Proteomes" id="UP000245699">
    <property type="component" value="Unassembled WGS sequence"/>
</dbReference>
<comment type="caution">
    <text evidence="12">The sequence shown here is derived from an EMBL/GenBank/DDBJ whole genome shotgun (WGS) entry which is preliminary data.</text>
</comment>
<keyword evidence="3 9" id="KW-0132">Cell division</keyword>
<dbReference type="InterPro" id="IPR045143">
    <property type="entry name" value="Spc25"/>
</dbReference>
<dbReference type="PANTHER" id="PTHR14281:SF0">
    <property type="entry name" value="KINETOCHORE PROTEIN SPC25"/>
    <property type="match status" value="1"/>
</dbReference>
<evidence type="ECO:0000256" key="6">
    <source>
        <dbReference type="ARBA" id="ARBA00023054"/>
    </source>
</evidence>
<evidence type="ECO:0000313" key="12">
    <source>
        <dbReference type="EMBL" id="PVU98076.1"/>
    </source>
</evidence>
<dbReference type="PANTHER" id="PTHR14281">
    <property type="entry name" value="KINETOCHORE PROTEIN SPC25-RELATED"/>
    <property type="match status" value="1"/>
</dbReference>
<keyword evidence="9" id="KW-0539">Nucleus</keyword>